<evidence type="ECO:0000313" key="1">
    <source>
        <dbReference type="EMBL" id="ART73562.1"/>
    </source>
</evidence>
<gene>
    <name evidence="1" type="ORF">BTO20_11585</name>
</gene>
<dbReference type="Proteomes" id="UP000195331">
    <property type="component" value="Chromosome"/>
</dbReference>
<dbReference type="OrthoDB" id="9964886at2"/>
<dbReference type="KEGG" id="mdx:BTO20_11585"/>
<organism evidence="1 2">
    <name type="scientific">Mycobacterium dioxanotrophicus</name>
    <dbReference type="NCBI Taxonomy" id="482462"/>
    <lineage>
        <taxon>Bacteria</taxon>
        <taxon>Bacillati</taxon>
        <taxon>Actinomycetota</taxon>
        <taxon>Actinomycetes</taxon>
        <taxon>Mycobacteriales</taxon>
        <taxon>Mycobacteriaceae</taxon>
        <taxon>Mycobacterium</taxon>
    </lineage>
</organism>
<sequence length="100" mass="10489">MGAPFDEEMDNHLDQIAEALTQIPDVDGDVGSHANAGRVEICITVDAVDRPDAIAKAFVAARTAVHAAGGGTHGWENWLPKLLEADDFTTSVSRSSVAAC</sequence>
<evidence type="ECO:0000313" key="2">
    <source>
        <dbReference type="Proteomes" id="UP000195331"/>
    </source>
</evidence>
<keyword evidence="2" id="KW-1185">Reference proteome</keyword>
<dbReference type="AlphaFoldDB" id="A0A1Y0CEL0"/>
<protein>
    <submittedName>
        <fullName evidence="1">Uncharacterized protein</fullName>
    </submittedName>
</protein>
<proteinExistence type="predicted"/>
<accession>A0A1Y0CEL0</accession>
<name>A0A1Y0CEL0_9MYCO</name>
<dbReference type="EMBL" id="CP020809">
    <property type="protein sequence ID" value="ART73562.1"/>
    <property type="molecule type" value="Genomic_DNA"/>
</dbReference>
<reference evidence="1 2" key="1">
    <citation type="submission" date="2017-04" db="EMBL/GenBank/DDBJ databases">
        <title>Whole Genome Sequence of 1,4-Dioxane Degrading Bacterium Mycobacterium dioxanotrophicus PH-06.</title>
        <authorList>
            <person name="He Y."/>
        </authorList>
    </citation>
    <scope>NUCLEOTIDE SEQUENCE [LARGE SCALE GENOMIC DNA]</scope>
    <source>
        <strain evidence="1 2">PH-06</strain>
    </source>
</reference>